<reference evidence="6 9" key="2">
    <citation type="submission" date="2019-07" db="EMBL/GenBank/DDBJ databases">
        <title>Whole genome shotgun sequence of Myxococcus fulvus NBRC 100333.</title>
        <authorList>
            <person name="Hosoyama A."/>
            <person name="Uohara A."/>
            <person name="Ohji S."/>
            <person name="Ichikawa N."/>
        </authorList>
    </citation>
    <scope>NUCLEOTIDE SEQUENCE [LARGE SCALE GENOMIC DNA]</scope>
    <source>
        <strain evidence="6 9">NBRC 100333</strain>
    </source>
</reference>
<dbReference type="SUPFAM" id="SSF49695">
    <property type="entry name" value="gamma-Crystallin-like"/>
    <property type="match status" value="1"/>
</dbReference>
<dbReference type="InterPro" id="IPR009291">
    <property type="entry name" value="Vps62"/>
</dbReference>
<dbReference type="PANTHER" id="PTHR48174:SF5">
    <property type="entry name" value="VACUOLAR PROTEIN SORTING-ASSOCIATED PROTEIN 62"/>
    <property type="match status" value="1"/>
</dbReference>
<comment type="similarity">
    <text evidence="1">Belongs to the beta/gamma-crystallin family.</text>
</comment>
<dbReference type="RefSeq" id="WP_083560311.1">
    <property type="nucleotide sequence ID" value="NZ_BJXR01000036.1"/>
</dbReference>
<accession>A0A511T7R4</accession>
<dbReference type="PANTHER" id="PTHR48174">
    <property type="entry name" value="DUF946 FAMILY PROTEIN"/>
    <property type="match status" value="1"/>
</dbReference>
<dbReference type="STRING" id="1334629.MFUL124B02_19735"/>
<gene>
    <name evidence="6" type="ORF">MFU01_50640</name>
    <name evidence="7" type="ORF">SAMN05443572_10769</name>
</gene>
<evidence type="ECO:0000256" key="4">
    <source>
        <dbReference type="SAM" id="SignalP"/>
    </source>
</evidence>
<dbReference type="InterPro" id="IPR011024">
    <property type="entry name" value="G_crystallin-like"/>
</dbReference>
<dbReference type="EMBL" id="FOIB01000007">
    <property type="protein sequence ID" value="SEU25247.1"/>
    <property type="molecule type" value="Genomic_DNA"/>
</dbReference>
<dbReference type="Proteomes" id="UP000183760">
    <property type="component" value="Unassembled WGS sequence"/>
</dbReference>
<keyword evidence="2" id="KW-0479">Metal-binding</keyword>
<proteinExistence type="inferred from homology"/>
<dbReference type="PROSITE" id="PS50915">
    <property type="entry name" value="CRYSTALLIN_BETA_GAMMA"/>
    <property type="match status" value="1"/>
</dbReference>
<organism evidence="6 9">
    <name type="scientific">Myxococcus fulvus</name>
    <dbReference type="NCBI Taxonomy" id="33"/>
    <lineage>
        <taxon>Bacteria</taxon>
        <taxon>Pseudomonadati</taxon>
        <taxon>Myxococcota</taxon>
        <taxon>Myxococcia</taxon>
        <taxon>Myxococcales</taxon>
        <taxon>Cystobacterineae</taxon>
        <taxon>Myxococcaceae</taxon>
        <taxon>Myxococcus</taxon>
    </lineage>
</organism>
<dbReference type="Pfam" id="PF00030">
    <property type="entry name" value="Crystall"/>
    <property type="match status" value="1"/>
</dbReference>
<dbReference type="GO" id="GO:0008270">
    <property type="term" value="F:zinc ion binding"/>
    <property type="evidence" value="ECO:0007669"/>
    <property type="project" value="InterPro"/>
</dbReference>
<dbReference type="InterPro" id="IPR012314">
    <property type="entry name" value="Pept_M12B_GON-ADAMTSs"/>
</dbReference>
<dbReference type="AlphaFoldDB" id="A0A511T7R4"/>
<evidence type="ECO:0000256" key="3">
    <source>
        <dbReference type="ARBA" id="ARBA00022737"/>
    </source>
</evidence>
<evidence type="ECO:0000313" key="6">
    <source>
        <dbReference type="EMBL" id="GEN10027.1"/>
    </source>
</evidence>
<dbReference type="Gene3D" id="2.60.20.10">
    <property type="entry name" value="Crystallins"/>
    <property type="match status" value="2"/>
</dbReference>
<name>A0A511T7R4_MYXFU</name>
<evidence type="ECO:0000313" key="8">
    <source>
        <dbReference type="Proteomes" id="UP000183760"/>
    </source>
</evidence>
<dbReference type="Proteomes" id="UP000321514">
    <property type="component" value="Unassembled WGS sequence"/>
</dbReference>
<dbReference type="Pfam" id="PF08685">
    <property type="entry name" value="GON"/>
    <property type="match status" value="2"/>
</dbReference>
<reference evidence="7 8" key="1">
    <citation type="submission" date="2016-10" db="EMBL/GenBank/DDBJ databases">
        <authorList>
            <person name="Varghese N."/>
            <person name="Submissions S."/>
        </authorList>
    </citation>
    <scope>NUCLEOTIDE SEQUENCE [LARGE SCALE GENOMIC DNA]</scope>
    <source>
        <strain evidence="7 8">DSM 16525</strain>
    </source>
</reference>
<dbReference type="EMBL" id="BJXR01000036">
    <property type="protein sequence ID" value="GEN10027.1"/>
    <property type="molecule type" value="Genomic_DNA"/>
</dbReference>
<dbReference type="OrthoDB" id="3685584at2"/>
<protein>
    <submittedName>
        <fullName evidence="7">Beta/Gamma crystallin</fullName>
    </submittedName>
</protein>
<dbReference type="InterPro" id="IPR001064">
    <property type="entry name" value="Beta/gamma_crystallin"/>
</dbReference>
<evidence type="ECO:0000313" key="9">
    <source>
        <dbReference type="Proteomes" id="UP000321514"/>
    </source>
</evidence>
<comment type="caution">
    <text evidence="6">The sequence shown here is derived from an EMBL/GenBank/DDBJ whole genome shotgun (WGS) entry which is preliminary data.</text>
</comment>
<dbReference type="SMART" id="SM00247">
    <property type="entry name" value="XTALbg"/>
    <property type="match status" value="1"/>
</dbReference>
<keyword evidence="4" id="KW-0732">Signal</keyword>
<feature type="chain" id="PRO_5023088964" evidence="4">
    <location>
        <begin position="28"/>
        <end position="1011"/>
    </location>
</feature>
<feature type="signal peptide" evidence="4">
    <location>
        <begin position="1"/>
        <end position="27"/>
    </location>
</feature>
<dbReference type="Pfam" id="PF06101">
    <property type="entry name" value="Vps62"/>
    <property type="match status" value="2"/>
</dbReference>
<keyword evidence="3" id="KW-0677">Repeat</keyword>
<evidence type="ECO:0000256" key="1">
    <source>
        <dbReference type="ARBA" id="ARBA00009646"/>
    </source>
</evidence>
<keyword evidence="8" id="KW-1185">Reference proteome</keyword>
<dbReference type="PROSITE" id="PS51257">
    <property type="entry name" value="PROKAR_LIPOPROTEIN"/>
    <property type="match status" value="1"/>
</dbReference>
<evidence type="ECO:0000256" key="2">
    <source>
        <dbReference type="ARBA" id="ARBA00022723"/>
    </source>
</evidence>
<sequence>MKNPSLTLERAPALLVTSALLLLGCQAAEFPTDTQAPAQDTSGPGELSPLPVVLQQGLGGLRERTCREIKNARPTADDGEYALHLMGDAARPWRAYCHDMAGTPREYLTLQETGLSSNFSQYTAGGAMPGTTVRTSYLRLRIDPVTLRIDTSDRTFTRTEGTVWHGGTPITALPFATAMSCDWGDTGRANIDLRGTSFKVPADLFVPAGYAAWGSAAYSYMDQVVSLKGGGYCGWNAVSGVDPFVGGSLPVFYVAPTTNWVPSPRVQPASHLSTLPQTLRAGWYDTPELSVGDDAISSVHVPRGWKLTLHEHGGFQGASREYTADTHLTGTDFDQRASSLRVEAAVRVYPERGFQGRPQVLTPGYHDLAQLTVGNDTIRSVQVPEGFHVTLYGDSGFSGPTMVLTQDTDLAGLTLDARTSSILVESPTLRQGNTVHGHWLYSGGQYRTSADNRRFIVEYAGVPDIVTFELEANVDPYLYLLDAQGNVLTEVNNRDGGTTARISYFLTAGTYQLVAATTLVGRTGDFTLRSDKARMRAPSRLWVKAATEFDWIYDDNETGADTDISVWRPRLSSHPGYHSLGDIAMSHHDPGPAMTFVVSAEGDLLAPPTDLVAVWNNQGAGGSHDVAFWRPIPPAGYTCLGALANRGYTQPDRNLMRCVRTEYVLPATPSWIWSSHGSGAWSDVSVFQTNASDHRGLTTSNMQVLAGLVAAEDTRAWALNKSMLANPELRGVIVNETTALQFAPRIWLHEDEYYWPSSAEFFLGFVHEEEGHLTTNVSLGCPSCTNPPFLNGQRPDQTHVPVYIQLVDRTEWGMPTNVTDIIYWTFYPYNAGKNVCIGVYIGIACFGFGYSTFGNHVGDWEHITLRFIDGRPAQVYMAQHAHGARFELGDKRLALFDGFRPEAYAAKGSHGHYPDAGRHAYQALPNGDDLVDDTSRGLAWNAWDRPVIFRWQPRGTFAGALSWLNISHKWGNEKDGCDNVISEATDECILNGGPTPPMWKSLSQPGFMTLE</sequence>
<feature type="domain" description="Beta/gamma crystallin 'Greek key'" evidence="5">
    <location>
        <begin position="344"/>
        <end position="385"/>
    </location>
</feature>
<evidence type="ECO:0000259" key="5">
    <source>
        <dbReference type="PROSITE" id="PS50915"/>
    </source>
</evidence>
<evidence type="ECO:0000313" key="7">
    <source>
        <dbReference type="EMBL" id="SEU25247.1"/>
    </source>
</evidence>
<dbReference type="GO" id="GO:0004222">
    <property type="term" value="F:metalloendopeptidase activity"/>
    <property type="evidence" value="ECO:0007669"/>
    <property type="project" value="InterPro"/>
</dbReference>